<evidence type="ECO:0000256" key="1">
    <source>
        <dbReference type="SAM" id="MobiDB-lite"/>
    </source>
</evidence>
<dbReference type="InterPro" id="IPR027417">
    <property type="entry name" value="P-loop_NTPase"/>
</dbReference>
<dbReference type="Gene3D" id="3.40.50.300">
    <property type="entry name" value="P-loop containing nucleotide triphosphate hydrolases"/>
    <property type="match status" value="1"/>
</dbReference>
<proteinExistence type="predicted"/>
<dbReference type="GO" id="GO:0006955">
    <property type="term" value="P:immune response"/>
    <property type="evidence" value="ECO:0007669"/>
    <property type="project" value="TreeGrafter"/>
</dbReference>
<reference evidence="2" key="1">
    <citation type="submission" date="2025-08" db="UniProtKB">
        <authorList>
            <consortium name="Ensembl"/>
        </authorList>
    </citation>
    <scope>IDENTIFICATION</scope>
</reference>
<dbReference type="Ensembl" id="ENSSLDT00000011681.1">
    <property type="protein sequence ID" value="ENSSLDP00000011272.1"/>
    <property type="gene ID" value="ENSSLDG00000008952.1"/>
</dbReference>
<organism evidence="2 3">
    <name type="scientific">Seriola lalandi dorsalis</name>
    <dbReference type="NCBI Taxonomy" id="1841481"/>
    <lineage>
        <taxon>Eukaryota</taxon>
        <taxon>Metazoa</taxon>
        <taxon>Chordata</taxon>
        <taxon>Craniata</taxon>
        <taxon>Vertebrata</taxon>
        <taxon>Euteleostomi</taxon>
        <taxon>Actinopterygii</taxon>
        <taxon>Neopterygii</taxon>
        <taxon>Teleostei</taxon>
        <taxon>Neoteleostei</taxon>
        <taxon>Acanthomorphata</taxon>
        <taxon>Carangaria</taxon>
        <taxon>Carangiformes</taxon>
        <taxon>Carangidae</taxon>
        <taxon>Seriola</taxon>
    </lineage>
</organism>
<dbReference type="Proteomes" id="UP000261360">
    <property type="component" value="Unplaced"/>
</dbReference>
<dbReference type="GeneTree" id="ENSGT00940000160560"/>
<evidence type="ECO:0000313" key="3">
    <source>
        <dbReference type="Proteomes" id="UP000261360"/>
    </source>
</evidence>
<dbReference type="SUPFAM" id="SSF52540">
    <property type="entry name" value="P-loop containing nucleoside triphosphate hydrolases"/>
    <property type="match status" value="1"/>
</dbReference>
<sequence>MGAKQSKPAEDVNPESPSKFGLGGDKQTDLQFVSKYKPQTEGQQLRILLHGLNGAGKSSFINSVHSVLKGRISALALVDSIAYDCFTKQYTTYKIEKGNPNTFYPFVLNDMMGMKNANDRVHVKDMKRAMRGHVKDGYTFNHVYKLSKEDPYYNESPTINDKVHVLVCVIDASTDDLCGENVARTLREIRLEASELGIPQVAVFTKIDAAVPEIKQDIRNIYKSKKLKMERFSVNVGIPMNCIFAVQNYHSEMHLHNDIDTLILSTLRRIIAFGDDFLNKQNMC</sequence>
<dbReference type="STRING" id="1841481.ENSSLDP00000011272"/>
<dbReference type="PANTHER" id="PTHR14241:SF1">
    <property type="entry name" value="INTERFERON-INDUCED PROTEIN 44-RELATED"/>
    <property type="match status" value="1"/>
</dbReference>
<dbReference type="AlphaFoldDB" id="A0A3B4X698"/>
<dbReference type="PANTHER" id="PTHR14241">
    <property type="entry name" value="INTERFERON-INDUCED PROTEIN 44"/>
    <property type="match status" value="1"/>
</dbReference>
<evidence type="ECO:0000313" key="2">
    <source>
        <dbReference type="Ensembl" id="ENSSLDP00000011272.1"/>
    </source>
</evidence>
<keyword evidence="3" id="KW-1185">Reference proteome</keyword>
<name>A0A3B4X698_SERLL</name>
<reference evidence="2" key="2">
    <citation type="submission" date="2025-09" db="UniProtKB">
        <authorList>
            <consortium name="Ensembl"/>
        </authorList>
    </citation>
    <scope>IDENTIFICATION</scope>
</reference>
<accession>A0A3B4X698</accession>
<protein>
    <submittedName>
        <fullName evidence="2">Interferon-induced protein 44-like</fullName>
    </submittedName>
</protein>
<feature type="region of interest" description="Disordered" evidence="1">
    <location>
        <begin position="1"/>
        <end position="26"/>
    </location>
</feature>